<dbReference type="KEGG" id="cam:101500730"/>
<reference evidence="8" key="2">
    <citation type="submission" date="2025-08" db="UniProtKB">
        <authorList>
            <consortium name="RefSeq"/>
        </authorList>
    </citation>
    <scope>IDENTIFICATION</scope>
    <source>
        <tissue evidence="8">Etiolated seedlings</tissue>
    </source>
</reference>
<accession>A0A1S2XU89</accession>
<feature type="compositionally biased region" description="Polar residues" evidence="5">
    <location>
        <begin position="30"/>
        <end position="42"/>
    </location>
</feature>
<dbReference type="SMART" id="SM00293">
    <property type="entry name" value="PWWP"/>
    <property type="match status" value="1"/>
</dbReference>
<feature type="region of interest" description="Disordered" evidence="5">
    <location>
        <begin position="467"/>
        <end position="487"/>
    </location>
</feature>
<evidence type="ECO:0000256" key="1">
    <source>
        <dbReference type="ARBA" id="ARBA00023015"/>
    </source>
</evidence>
<dbReference type="GO" id="GO:0006355">
    <property type="term" value="P:regulation of DNA-templated transcription"/>
    <property type="evidence" value="ECO:0007669"/>
    <property type="project" value="UniProtKB-ARBA"/>
</dbReference>
<keyword evidence="7" id="KW-1185">Reference proteome</keyword>
<comment type="similarity">
    <text evidence="4">Belongs to the PDP family.</text>
</comment>
<dbReference type="STRING" id="3827.A0A1S2XU89"/>
<dbReference type="InterPro" id="IPR000313">
    <property type="entry name" value="PWWP_dom"/>
</dbReference>
<feature type="compositionally biased region" description="Basic and acidic residues" evidence="5">
    <location>
        <begin position="43"/>
        <end position="79"/>
    </location>
</feature>
<dbReference type="GO" id="GO:2000028">
    <property type="term" value="P:regulation of photoperiodism, flowering"/>
    <property type="evidence" value="ECO:0007669"/>
    <property type="project" value="UniProtKB-ARBA"/>
</dbReference>
<organism evidence="7 8">
    <name type="scientific">Cicer arietinum</name>
    <name type="common">Chickpea</name>
    <name type="synonym">Garbanzo</name>
    <dbReference type="NCBI Taxonomy" id="3827"/>
    <lineage>
        <taxon>Eukaryota</taxon>
        <taxon>Viridiplantae</taxon>
        <taxon>Streptophyta</taxon>
        <taxon>Embryophyta</taxon>
        <taxon>Tracheophyta</taxon>
        <taxon>Spermatophyta</taxon>
        <taxon>Magnoliopsida</taxon>
        <taxon>eudicotyledons</taxon>
        <taxon>Gunneridae</taxon>
        <taxon>Pentapetalae</taxon>
        <taxon>rosids</taxon>
        <taxon>fabids</taxon>
        <taxon>Fabales</taxon>
        <taxon>Fabaceae</taxon>
        <taxon>Papilionoideae</taxon>
        <taxon>50 kb inversion clade</taxon>
        <taxon>NPAAA clade</taxon>
        <taxon>Hologalegina</taxon>
        <taxon>IRL clade</taxon>
        <taxon>Cicereae</taxon>
        <taxon>Cicer</taxon>
    </lineage>
</organism>
<dbReference type="SUPFAM" id="SSF63748">
    <property type="entry name" value="Tudor/PWWP/MBT"/>
    <property type="match status" value="1"/>
</dbReference>
<proteinExistence type="inferred from homology"/>
<dbReference type="CDD" id="cd05162">
    <property type="entry name" value="PWWP"/>
    <property type="match status" value="1"/>
</dbReference>
<dbReference type="PaxDb" id="3827-XP_004494605.1"/>
<dbReference type="PANTHER" id="PTHR10688:SF5">
    <property type="entry name" value="PWWP DOMAIN-CONTAINING PROTEIN 1-RELATED"/>
    <property type="match status" value="1"/>
</dbReference>
<dbReference type="PANTHER" id="PTHR10688">
    <property type="entry name" value="PWWP DOMAIN-CONTAINING PROTEIN"/>
    <property type="match status" value="1"/>
</dbReference>
<evidence type="ECO:0000256" key="5">
    <source>
        <dbReference type="SAM" id="MobiDB-lite"/>
    </source>
</evidence>
<name>A0A1S2XU89_CICAR</name>
<dbReference type="Proteomes" id="UP000087171">
    <property type="component" value="Chromosome Ca3"/>
</dbReference>
<dbReference type="PROSITE" id="PS50812">
    <property type="entry name" value="PWWP"/>
    <property type="match status" value="1"/>
</dbReference>
<sequence length="1137" mass="124879">MSDASHFQSQPSNPDSPTPSASEPHARVSPNDNSQYQLVSSTEDFKVRVRVSPDDASTVERFESQNDQTSRRRDSDKFPSSDSKSLLSEFDEYVASERNSVTQTDLGYGFEVGDLVWGKVKSHPWWPGHIYNEAFASPSVRRARREGHVLVAFFGDSSYGWFEPAELIPFDANFAEKSQQTFSRTFVKAVEEAVDEASRRRGLGLACKCRNPDNFRLTHVEGYYSVDVMDYEPGGFYSDSQIRKARDSFNPIETLDFVRELALTPLDGEHGSIGFLNNKATVSAYRKAVFEQHDETYAQAFGVQRARPSRPQNVPLNQPARQPPKAPLSGPLVIAETLGGGKSASKSIKFKDSSKKDRYLFKRRDDSSNSFQLAHREEVPDAAGSFVFQKRAPLVPVMPRNLESRADTGFVSHDGASSTSDAVGLIGQIQAENSGLVPQTISLDAKTHLDKGKMAYSEETAHSIEQDNISSKNMGRSDVSGELPLQSTVDVNAKHDRTAKLSEPCEDFKQSEQGLLLTVVDGGKDTHQVKSENNVTNSPVEAKHREISAVKKIKGQKRPVDDLNSKTSVIEERKKKKKKNLNLQPTSDHMEKHSTSGKSVLLSGNLSGKLVSTTLSPREGIHPEQMQVDFSARNSQPVDALGDVNFELPQLLCDLQTLALNPCHGIERNVPVAVRQFFLRFRSLVYQKSLASSPPPENEAPEARVTKSPSSVRISDNPEDHIRASPLVTPAKHARSDDPSKSGRKRNPSDRQEEIAAKRLKKIKDIKALAADKTASNQKTSEARREDKAASSQKTSSEARREDKAASSQKTISEARREDGKEPVSQAPSKFVKPDSAKKVYRPSKAVQPTTLVIKFPPQTSLPSVAELKARFARFGPMDQSGFRVFWKSSTCRVVFLYKADALAAYKFSEANQSLFGSTGVRCFLREFGDSAPEASEATKVKGDDGVNETPRIKDPAVVQQQTSVSSLKPLLPQPTIQLKSCLKKSTGDESGQVTGNGSSSKGNPRVKFMLVGEESSRGEPLIVGSKNNNASFSDAGAPPIAMDFISKNVQKVTTTSQPPLLILPHASQFTKTPQHNLRNPELAMASRNNPNFINATASATATSVDISQQMISLLTRCSDVVTNLTGLLGYVPYHPL</sequence>
<dbReference type="GeneID" id="101500730"/>
<feature type="domain" description="PWWP" evidence="6">
    <location>
        <begin position="112"/>
        <end position="173"/>
    </location>
</feature>
<feature type="region of interest" description="Disordered" evidence="5">
    <location>
        <begin position="690"/>
        <end position="752"/>
    </location>
</feature>
<evidence type="ECO:0000259" key="6">
    <source>
        <dbReference type="PROSITE" id="PS50812"/>
    </source>
</evidence>
<feature type="region of interest" description="Disordered" evidence="5">
    <location>
        <begin position="1"/>
        <end position="84"/>
    </location>
</feature>
<feature type="compositionally biased region" description="Polar residues" evidence="5">
    <location>
        <begin position="989"/>
        <end position="1003"/>
    </location>
</feature>
<dbReference type="eggNOG" id="ENOG502QQX0">
    <property type="taxonomic scope" value="Eukaryota"/>
</dbReference>
<evidence type="ECO:0000256" key="2">
    <source>
        <dbReference type="ARBA" id="ARBA00023163"/>
    </source>
</evidence>
<feature type="compositionally biased region" description="Basic and acidic residues" evidence="5">
    <location>
        <begin position="734"/>
        <end position="752"/>
    </location>
</feature>
<keyword evidence="3" id="KW-0539">Nucleus</keyword>
<feature type="compositionally biased region" description="Polar residues" evidence="5">
    <location>
        <begin position="1"/>
        <end position="21"/>
    </location>
</feature>
<dbReference type="OrthoDB" id="62853at2759"/>
<keyword evidence="2" id="KW-0804">Transcription</keyword>
<feature type="region of interest" description="Disordered" evidence="5">
    <location>
        <begin position="984"/>
        <end position="1006"/>
    </location>
</feature>
<evidence type="ECO:0000313" key="7">
    <source>
        <dbReference type="Proteomes" id="UP000087171"/>
    </source>
</evidence>
<feature type="compositionally biased region" description="Basic and acidic residues" evidence="5">
    <location>
        <begin position="558"/>
        <end position="573"/>
    </location>
</feature>
<feature type="region of interest" description="Disordered" evidence="5">
    <location>
        <begin position="306"/>
        <end position="331"/>
    </location>
</feature>
<evidence type="ECO:0000256" key="4">
    <source>
        <dbReference type="ARBA" id="ARBA00060746"/>
    </source>
</evidence>
<dbReference type="GO" id="GO:0035098">
    <property type="term" value="C:ESC/E(Z) complex"/>
    <property type="evidence" value="ECO:0007669"/>
    <property type="project" value="UniProtKB-ARBA"/>
</dbReference>
<feature type="compositionally biased region" description="Basic and acidic residues" evidence="5">
    <location>
        <begin position="813"/>
        <end position="822"/>
    </location>
</feature>
<dbReference type="InterPro" id="IPR052657">
    <property type="entry name" value="PDP_family_Arabidopsis"/>
</dbReference>
<gene>
    <name evidence="8" type="primary">LOC101500730</name>
</gene>
<dbReference type="RefSeq" id="XP_004494605.1">
    <property type="nucleotide sequence ID" value="XM_004494548.3"/>
</dbReference>
<reference evidence="7" key="1">
    <citation type="journal article" date="2013" name="Nat. Biotechnol.">
        <title>Draft genome sequence of chickpea (Cicer arietinum) provides a resource for trait improvement.</title>
        <authorList>
            <person name="Varshney R.K."/>
            <person name="Song C."/>
            <person name="Saxena R.K."/>
            <person name="Azam S."/>
            <person name="Yu S."/>
            <person name="Sharpe A.G."/>
            <person name="Cannon S."/>
            <person name="Baek J."/>
            <person name="Rosen B.D."/>
            <person name="Tar'an B."/>
            <person name="Millan T."/>
            <person name="Zhang X."/>
            <person name="Ramsay L.D."/>
            <person name="Iwata A."/>
            <person name="Wang Y."/>
            <person name="Nelson W."/>
            <person name="Farmer A.D."/>
            <person name="Gaur P.M."/>
            <person name="Soderlund C."/>
            <person name="Penmetsa R.V."/>
            <person name="Xu C."/>
            <person name="Bharti A.K."/>
            <person name="He W."/>
            <person name="Winter P."/>
            <person name="Zhao S."/>
            <person name="Hane J.K."/>
            <person name="Carrasquilla-Garcia N."/>
            <person name="Condie J.A."/>
            <person name="Upadhyaya H.D."/>
            <person name="Luo M.C."/>
            <person name="Thudi M."/>
            <person name="Gowda C.L."/>
            <person name="Singh N.P."/>
            <person name="Lichtenzveig J."/>
            <person name="Gali K.K."/>
            <person name="Rubio J."/>
            <person name="Nadarajan N."/>
            <person name="Dolezel J."/>
            <person name="Bansal K.C."/>
            <person name="Xu X."/>
            <person name="Edwards D."/>
            <person name="Zhang G."/>
            <person name="Kahl G."/>
            <person name="Gil J."/>
            <person name="Singh K.B."/>
            <person name="Datta S.K."/>
            <person name="Jackson S.A."/>
            <person name="Wang J."/>
            <person name="Cook D.R."/>
        </authorList>
    </citation>
    <scope>NUCLEOTIDE SEQUENCE [LARGE SCALE GENOMIC DNA]</scope>
    <source>
        <strain evidence="7">cv. CDC Frontier</strain>
    </source>
</reference>
<feature type="region of interest" description="Disordered" evidence="5">
    <location>
        <begin position="768"/>
        <end position="837"/>
    </location>
</feature>
<feature type="compositionally biased region" description="Polar residues" evidence="5">
    <location>
        <begin position="310"/>
        <end position="320"/>
    </location>
</feature>
<evidence type="ECO:0000256" key="3">
    <source>
        <dbReference type="ARBA" id="ARBA00023242"/>
    </source>
</evidence>
<dbReference type="GO" id="GO:0040029">
    <property type="term" value="P:epigenetic regulation of gene expression"/>
    <property type="evidence" value="ECO:0007669"/>
    <property type="project" value="UniProtKB-ARBA"/>
</dbReference>
<feature type="region of interest" description="Disordered" evidence="5">
    <location>
        <begin position="554"/>
        <end position="599"/>
    </location>
</feature>
<protein>
    <submittedName>
        <fullName evidence="8">Uncharacterized protein LOC101500730</fullName>
    </submittedName>
</protein>
<dbReference type="FunFam" id="2.30.30.140:FF:000115">
    <property type="entry name" value="Tudor/PWWP/MBT superfamily protein"/>
    <property type="match status" value="1"/>
</dbReference>
<dbReference type="Pfam" id="PF00855">
    <property type="entry name" value="PWWP"/>
    <property type="match status" value="1"/>
</dbReference>
<keyword evidence="1" id="KW-0805">Transcription regulation</keyword>
<dbReference type="Gene3D" id="2.30.30.140">
    <property type="match status" value="1"/>
</dbReference>
<dbReference type="AlphaFoldDB" id="A0A1S2XU89"/>
<evidence type="ECO:0000313" key="8">
    <source>
        <dbReference type="RefSeq" id="XP_004494605.1"/>
    </source>
</evidence>